<evidence type="ECO:0000313" key="2">
    <source>
        <dbReference type="Proteomes" id="UP001165367"/>
    </source>
</evidence>
<evidence type="ECO:0000313" key="1">
    <source>
        <dbReference type="EMBL" id="MCG2617733.1"/>
    </source>
</evidence>
<name>A0ABS9KZI7_9BACT</name>
<dbReference type="EMBL" id="JAKLTR010000024">
    <property type="protein sequence ID" value="MCG2617733.1"/>
    <property type="molecule type" value="Genomic_DNA"/>
</dbReference>
<proteinExistence type="predicted"/>
<organism evidence="1 2">
    <name type="scientific">Terrimonas ginsenosidimutans</name>
    <dbReference type="NCBI Taxonomy" id="2908004"/>
    <lineage>
        <taxon>Bacteria</taxon>
        <taxon>Pseudomonadati</taxon>
        <taxon>Bacteroidota</taxon>
        <taxon>Chitinophagia</taxon>
        <taxon>Chitinophagales</taxon>
        <taxon>Chitinophagaceae</taxon>
        <taxon>Terrimonas</taxon>
    </lineage>
</organism>
<sequence>MEVLFNKWLMSLLITCMIFSKNEASEEAGTKHPIHLSVTEINHNAQDKTLEISCKIFTDDFEKVLAQNYRTKVDLTNPPDKAAMEKLVNDYVQKHLSVKADGKPAAFTALGFEKDQDVVYSYFQVDNVASVKSIGITNTLMYDLFDDQISLMHITVGGKRKSGKLDYPAKETIFSF</sequence>
<gene>
    <name evidence="1" type="ORF">LZZ85_25755</name>
</gene>
<dbReference type="Proteomes" id="UP001165367">
    <property type="component" value="Unassembled WGS sequence"/>
</dbReference>
<protein>
    <submittedName>
        <fullName evidence="1">Serpin family protein</fullName>
    </submittedName>
</protein>
<reference evidence="1" key="1">
    <citation type="submission" date="2022-01" db="EMBL/GenBank/DDBJ databases">
        <authorList>
            <person name="Jo J.-H."/>
            <person name="Im W.-T."/>
        </authorList>
    </citation>
    <scope>NUCLEOTIDE SEQUENCE</scope>
    <source>
        <strain evidence="1">NA20</strain>
    </source>
</reference>
<dbReference type="InterPro" id="IPR046525">
    <property type="entry name" value="DUF6702"/>
</dbReference>
<keyword evidence="2" id="KW-1185">Reference proteome</keyword>
<accession>A0ABS9KZI7</accession>
<comment type="caution">
    <text evidence="1">The sequence shown here is derived from an EMBL/GenBank/DDBJ whole genome shotgun (WGS) entry which is preliminary data.</text>
</comment>
<dbReference type="Pfam" id="PF20420">
    <property type="entry name" value="DUF6702"/>
    <property type="match status" value="1"/>
</dbReference>
<dbReference type="RefSeq" id="WP_237876550.1">
    <property type="nucleotide sequence ID" value="NZ_JAKLTR010000024.1"/>
</dbReference>